<organism evidence="2 3">
    <name type="scientific">Mycovorax composti</name>
    <dbReference type="NCBI Taxonomy" id="2962693"/>
    <lineage>
        <taxon>Bacteria</taxon>
        <taxon>Pseudomonadati</taxon>
        <taxon>Bacteroidota</taxon>
        <taxon>Chitinophagia</taxon>
        <taxon>Chitinophagales</taxon>
        <taxon>Chitinophagaceae</taxon>
        <taxon>Mycovorax</taxon>
    </lineage>
</organism>
<evidence type="ECO:0000256" key="1">
    <source>
        <dbReference type="SAM" id="Phobius"/>
    </source>
</evidence>
<gene>
    <name evidence="2" type="ORF">PIECOFPK_02570</name>
</gene>
<evidence type="ECO:0000313" key="2">
    <source>
        <dbReference type="EMBL" id="WWC84828.1"/>
    </source>
</evidence>
<dbReference type="EMBL" id="CP144143">
    <property type="protein sequence ID" value="WWC84828.1"/>
    <property type="molecule type" value="Genomic_DNA"/>
</dbReference>
<feature type="transmembrane region" description="Helical" evidence="1">
    <location>
        <begin position="93"/>
        <end position="114"/>
    </location>
</feature>
<evidence type="ECO:0000313" key="3">
    <source>
        <dbReference type="Proteomes" id="UP001321305"/>
    </source>
</evidence>
<keyword evidence="3" id="KW-1185">Reference proteome</keyword>
<keyword evidence="1" id="KW-1133">Transmembrane helix</keyword>
<sequence>MENELNKILHGPKKNVDAELLLKYLNDELSNAEKHELEMHLLDEDFDNEALEGLQQVANKERIRLIVDGLNRDLKNRTSRRKRRREQLSMKPLWWLYFSILILLIIIVMIYLYLHTKF</sequence>
<name>A0ABZ2ENQ6_9BACT</name>
<proteinExistence type="predicted"/>
<dbReference type="RefSeq" id="WP_409966068.1">
    <property type="nucleotide sequence ID" value="NZ_CP144143.1"/>
</dbReference>
<reference evidence="3" key="1">
    <citation type="submission" date="2024-01" db="EMBL/GenBank/DDBJ databases">
        <title>Mycovorax composti gen. nov. sp. nov., a member of the family Chitinophagaceae isolated from button mushroom compost.</title>
        <authorList>
            <person name="Thai M."/>
            <person name="Bell T.L."/>
            <person name="Kertesz M.A."/>
        </authorList>
    </citation>
    <scope>NUCLEOTIDE SEQUENCE [LARGE SCALE GENOMIC DNA]</scope>
    <source>
        <strain evidence="3">C216</strain>
    </source>
</reference>
<protein>
    <submittedName>
        <fullName evidence="2">Uncharacterized protein</fullName>
    </submittedName>
</protein>
<keyword evidence="1" id="KW-0472">Membrane</keyword>
<accession>A0ABZ2ENQ6</accession>
<dbReference type="Proteomes" id="UP001321305">
    <property type="component" value="Chromosome"/>
</dbReference>
<keyword evidence="1" id="KW-0812">Transmembrane</keyword>